<sequence length="369" mass="41432">MKVSFPHMGHLYIPLKTLFKGLKLEVIAPPPISQKTMELGVKYSPEFACLPLKINMGNFIEALEQGADTIVMAGGWGPCRFGYYAQVEREILQELGYDFKMVVLEAPDSRISELLLQLKALGEKASVREAYKAIRFAWKKLVAIEKLEKTLEYCLPRAIDKNYMEAVFERALQAIDEAESQQEVEKIAQESLREMEKSPCKGAEVLKIGLVGEIYTILEPASNCHVARCLGRLDAQVSRSIYVSDWVNDHLFGGYLRKSNHKQIIQSSRPYLNYEVGGHGRETVGSTVDFARRDYNGIIQIAPLTCMPEIVAQSILGKVSEEIEIPCMTLYFDEHSGAAGVYTRLEAFGDMLQRKKNLSSSPLLLEARA</sequence>
<evidence type="ECO:0000259" key="1">
    <source>
        <dbReference type="Pfam" id="PF09989"/>
    </source>
</evidence>
<gene>
    <name evidence="2" type="ORF">DDZ44_02800</name>
</gene>
<dbReference type="PANTHER" id="PTHR32329">
    <property type="entry name" value="BIFUNCTIONAL PROTEIN [INCLUDES 2-HYDROXYACYL-COA DEHYDRATASE (N-TER) AND ITS ACTIVATOR DOMAIN (C_TERM)-RELATED"/>
    <property type="match status" value="1"/>
</dbReference>
<evidence type="ECO:0000313" key="3">
    <source>
        <dbReference type="Proteomes" id="UP000263273"/>
    </source>
</evidence>
<reference evidence="2 3" key="1">
    <citation type="journal article" date="2018" name="Nat. Biotechnol.">
        <title>A standardized bacterial taxonomy based on genome phylogeny substantially revises the tree of life.</title>
        <authorList>
            <person name="Parks D.H."/>
            <person name="Chuvochina M."/>
            <person name="Waite D.W."/>
            <person name="Rinke C."/>
            <person name="Skarshewski A."/>
            <person name="Chaumeil P.A."/>
            <person name="Hugenholtz P."/>
        </authorList>
    </citation>
    <scope>NUCLEOTIDE SEQUENCE [LARGE SCALE GENOMIC DNA]</scope>
    <source>
        <strain evidence="2">UBA10948</strain>
    </source>
</reference>
<dbReference type="PANTHER" id="PTHR32329:SF2">
    <property type="entry name" value="BIFUNCTIONAL PROTEIN [INCLUDES 2-HYDROXYACYL-COA DEHYDRATASE (N-TER) AND ITS ACTIVATOR DOMAIN (C_TERM)"/>
    <property type="match status" value="1"/>
</dbReference>
<evidence type="ECO:0000313" key="2">
    <source>
        <dbReference type="EMBL" id="HBK52853.1"/>
    </source>
</evidence>
<dbReference type="Proteomes" id="UP000263273">
    <property type="component" value="Unassembled WGS sequence"/>
</dbReference>
<dbReference type="EMBL" id="DNZF01000058">
    <property type="protein sequence ID" value="HBK52853.1"/>
    <property type="molecule type" value="Genomic_DNA"/>
</dbReference>
<dbReference type="AlphaFoldDB" id="A0A354YU11"/>
<comment type="caution">
    <text evidence="2">The sequence shown here is derived from an EMBL/GenBank/DDBJ whole genome shotgun (WGS) entry which is preliminary data.</text>
</comment>
<dbReference type="InterPro" id="IPR051805">
    <property type="entry name" value="Dehydratase_Activator_Redct"/>
</dbReference>
<dbReference type="Pfam" id="PF09989">
    <property type="entry name" value="DUF2229"/>
    <property type="match status" value="1"/>
</dbReference>
<protein>
    <submittedName>
        <fullName evidence="2">CoA protein activase</fullName>
    </submittedName>
</protein>
<feature type="domain" description="DUF2229" evidence="1">
    <location>
        <begin position="10"/>
        <end position="71"/>
    </location>
</feature>
<name>A0A354YU11_9FIRM</name>
<dbReference type="STRING" id="378794.GCA_001570625_02004"/>
<proteinExistence type="predicted"/>
<accession>A0A354YU11</accession>
<organism evidence="2 3">
    <name type="scientific">Syntrophomonas wolfei</name>
    <dbReference type="NCBI Taxonomy" id="863"/>
    <lineage>
        <taxon>Bacteria</taxon>
        <taxon>Bacillati</taxon>
        <taxon>Bacillota</taxon>
        <taxon>Clostridia</taxon>
        <taxon>Eubacteriales</taxon>
        <taxon>Syntrophomonadaceae</taxon>
        <taxon>Syntrophomonas</taxon>
    </lineage>
</organism>
<dbReference type="Gene3D" id="3.40.50.11900">
    <property type="match status" value="1"/>
</dbReference>
<dbReference type="InterPro" id="IPR018709">
    <property type="entry name" value="CoA_activase_DUF2229"/>
</dbReference>